<dbReference type="InterPro" id="IPR044444">
    <property type="entry name" value="Ribosomal_mL44_DSRM_metazoa"/>
</dbReference>
<dbReference type="PROSITE" id="PS50137">
    <property type="entry name" value="DS_RBD"/>
    <property type="match status" value="1"/>
</dbReference>
<dbReference type="PROSITE" id="PS50142">
    <property type="entry name" value="RNASE_3_2"/>
    <property type="match status" value="1"/>
</dbReference>
<dbReference type="CDD" id="cd19873">
    <property type="entry name" value="DSRM_MRPL3_like"/>
    <property type="match status" value="1"/>
</dbReference>
<reference evidence="11" key="1">
    <citation type="submission" date="2022-07" db="EMBL/GenBank/DDBJ databases">
        <title>Phylogenomic reconstructions and comparative analyses of Kickxellomycotina fungi.</title>
        <authorList>
            <person name="Reynolds N.K."/>
            <person name="Stajich J.E."/>
            <person name="Barry K."/>
            <person name="Grigoriev I.V."/>
            <person name="Crous P."/>
            <person name="Smith M.E."/>
        </authorList>
    </citation>
    <scope>NUCLEOTIDE SEQUENCE</scope>
    <source>
        <strain evidence="11">NBRC 105414</strain>
    </source>
</reference>
<dbReference type="Gene3D" id="1.10.1520.10">
    <property type="entry name" value="Ribonuclease III domain"/>
    <property type="match status" value="2"/>
</dbReference>
<comment type="similarity">
    <text evidence="6">Belongs to the ribonuclease III family. Mitochondrion-specific ribosomal protein mL44 subfamily.</text>
</comment>
<dbReference type="CDD" id="cd00593">
    <property type="entry name" value="RIBOc"/>
    <property type="match status" value="1"/>
</dbReference>
<protein>
    <recommendedName>
        <fullName evidence="7">Large ribosomal subunit protein mL44</fullName>
    </recommendedName>
</protein>
<evidence type="ECO:0000313" key="11">
    <source>
        <dbReference type="EMBL" id="KAJ2780585.1"/>
    </source>
</evidence>
<gene>
    <name evidence="11" type="primary">mrpl3</name>
    <name evidence="11" type="ORF">H4R18_003380</name>
</gene>
<feature type="domain" description="RNase III" evidence="10">
    <location>
        <begin position="34"/>
        <end position="159"/>
    </location>
</feature>
<evidence type="ECO:0000259" key="9">
    <source>
        <dbReference type="PROSITE" id="PS50137"/>
    </source>
</evidence>
<dbReference type="AlphaFoldDB" id="A0A9W8LHE2"/>
<dbReference type="GO" id="GO:0003735">
    <property type="term" value="F:structural constituent of ribosome"/>
    <property type="evidence" value="ECO:0007669"/>
    <property type="project" value="TreeGrafter"/>
</dbReference>
<dbReference type="EMBL" id="JANBUL010000132">
    <property type="protein sequence ID" value="KAJ2780585.1"/>
    <property type="molecule type" value="Genomic_DNA"/>
</dbReference>
<dbReference type="Pfam" id="PF14622">
    <property type="entry name" value="Ribonucleas_3_3"/>
    <property type="match status" value="1"/>
</dbReference>
<comment type="subcellular location">
    <subcellularLocation>
        <location evidence="1">Mitochondrion</location>
    </subcellularLocation>
</comment>
<keyword evidence="4" id="KW-0496">Mitochondrion</keyword>
<keyword evidence="12" id="KW-1185">Reference proteome</keyword>
<feature type="domain" description="DRBM" evidence="9">
    <location>
        <begin position="186"/>
        <end position="256"/>
    </location>
</feature>
<dbReference type="GO" id="GO:0003725">
    <property type="term" value="F:double-stranded RNA binding"/>
    <property type="evidence" value="ECO:0007669"/>
    <property type="project" value="InterPro"/>
</dbReference>
<dbReference type="GO" id="GO:0006396">
    <property type="term" value="P:RNA processing"/>
    <property type="evidence" value="ECO:0007669"/>
    <property type="project" value="InterPro"/>
</dbReference>
<evidence type="ECO:0000256" key="6">
    <source>
        <dbReference type="ARBA" id="ARBA00024034"/>
    </source>
</evidence>
<dbReference type="InterPro" id="IPR014720">
    <property type="entry name" value="dsRBD_dom"/>
</dbReference>
<dbReference type="SMART" id="SM00358">
    <property type="entry name" value="DSRM"/>
    <property type="match status" value="1"/>
</dbReference>
<dbReference type="GO" id="GO:0004525">
    <property type="term" value="F:ribonuclease III activity"/>
    <property type="evidence" value="ECO:0007669"/>
    <property type="project" value="InterPro"/>
</dbReference>
<comment type="caution">
    <text evidence="11">The sequence shown here is derived from an EMBL/GenBank/DDBJ whole genome shotgun (WGS) entry which is preliminary data.</text>
</comment>
<evidence type="ECO:0000256" key="5">
    <source>
        <dbReference type="ARBA" id="ARBA00023274"/>
    </source>
</evidence>
<organism evidence="11 12">
    <name type="scientific">Coemansia javaensis</name>
    <dbReference type="NCBI Taxonomy" id="2761396"/>
    <lineage>
        <taxon>Eukaryota</taxon>
        <taxon>Fungi</taxon>
        <taxon>Fungi incertae sedis</taxon>
        <taxon>Zoopagomycota</taxon>
        <taxon>Kickxellomycotina</taxon>
        <taxon>Kickxellomycetes</taxon>
        <taxon>Kickxellales</taxon>
        <taxon>Kickxellaceae</taxon>
        <taxon>Coemansia</taxon>
    </lineage>
</organism>
<evidence type="ECO:0000313" key="12">
    <source>
        <dbReference type="Proteomes" id="UP001140217"/>
    </source>
</evidence>
<dbReference type="OrthoDB" id="67027at2759"/>
<evidence type="ECO:0000256" key="1">
    <source>
        <dbReference type="ARBA" id="ARBA00004173"/>
    </source>
</evidence>
<dbReference type="GO" id="GO:0005840">
    <property type="term" value="C:ribosome"/>
    <property type="evidence" value="ECO:0007669"/>
    <property type="project" value="UniProtKB-KW"/>
</dbReference>
<dbReference type="InterPro" id="IPR044443">
    <property type="entry name" value="Ribosomal_mL44_DSRM_fung"/>
</dbReference>
<dbReference type="Pfam" id="PF22892">
    <property type="entry name" value="DSRM_MRPL44"/>
    <property type="match status" value="1"/>
</dbReference>
<dbReference type="PANTHER" id="PTHR11207">
    <property type="entry name" value="RIBONUCLEASE III"/>
    <property type="match status" value="1"/>
</dbReference>
<proteinExistence type="inferred from homology"/>
<keyword evidence="2 8" id="KW-0694">RNA-binding</keyword>
<dbReference type="GO" id="GO:0005739">
    <property type="term" value="C:mitochondrion"/>
    <property type="evidence" value="ECO:0007669"/>
    <property type="project" value="TreeGrafter"/>
</dbReference>
<dbReference type="InterPro" id="IPR000999">
    <property type="entry name" value="RNase_III_dom"/>
</dbReference>
<accession>A0A9W8LHE2</accession>
<dbReference type="SMART" id="SM00535">
    <property type="entry name" value="RIBOc"/>
    <property type="match status" value="1"/>
</dbReference>
<keyword evidence="5" id="KW-0687">Ribonucleoprotein</keyword>
<dbReference type="SUPFAM" id="SSF54768">
    <property type="entry name" value="dsRNA-binding domain-like"/>
    <property type="match status" value="1"/>
</dbReference>
<dbReference type="PANTHER" id="PTHR11207:SF32">
    <property type="entry name" value="LARGE RIBOSOMAL SUBUNIT PROTEIN ML44"/>
    <property type="match status" value="1"/>
</dbReference>
<evidence type="ECO:0000256" key="4">
    <source>
        <dbReference type="ARBA" id="ARBA00023128"/>
    </source>
</evidence>
<evidence type="ECO:0000259" key="10">
    <source>
        <dbReference type="PROSITE" id="PS50142"/>
    </source>
</evidence>
<evidence type="ECO:0000256" key="3">
    <source>
        <dbReference type="ARBA" id="ARBA00022980"/>
    </source>
</evidence>
<name>A0A9W8LHE2_9FUNG</name>
<evidence type="ECO:0000256" key="2">
    <source>
        <dbReference type="ARBA" id="ARBA00022884"/>
    </source>
</evidence>
<evidence type="ECO:0000256" key="7">
    <source>
        <dbReference type="ARBA" id="ARBA00035187"/>
    </source>
</evidence>
<dbReference type="Proteomes" id="UP001140217">
    <property type="component" value="Unassembled WGS sequence"/>
</dbReference>
<dbReference type="Gene3D" id="3.30.160.20">
    <property type="match status" value="1"/>
</dbReference>
<keyword evidence="3 11" id="KW-0689">Ribosomal protein</keyword>
<sequence>MMLGARALAIAGRAQVRGAATEAAERQAVGRSTYAALESRLNLQFGDRGLMERVCTHRSAAGSGEASNERLQWVGKRVLNLQVGEHLERTYPNMTVEMLQDVQHGSFGLSSLAEVGRHFGMQPALRWRSTVKEEPGVGATKVLGKAVQALVGAIYKDRGPAAARDFVRRHILSRPVDTETVLQIKNPRVLLAQLMQRKGMERPVARILKETGRFTSSPVFIVGVFSGVKMVGMGFGSSLRMAEHRAAKDALIKYYAKEIKDLPPASDQDAAEEAELSFFEAKDRERAQA</sequence>
<dbReference type="InterPro" id="IPR036389">
    <property type="entry name" value="RNase_III_sf"/>
</dbReference>
<dbReference type="SUPFAM" id="SSF69065">
    <property type="entry name" value="RNase III domain-like"/>
    <property type="match status" value="1"/>
</dbReference>
<evidence type="ECO:0000256" key="8">
    <source>
        <dbReference type="PROSITE-ProRule" id="PRU00266"/>
    </source>
</evidence>